<evidence type="ECO:0000313" key="2">
    <source>
        <dbReference type="Proteomes" id="UP000765509"/>
    </source>
</evidence>
<reference evidence="1" key="1">
    <citation type="submission" date="2021-03" db="EMBL/GenBank/DDBJ databases">
        <title>Draft genome sequence of rust myrtle Austropuccinia psidii MF-1, a brazilian biotype.</title>
        <authorList>
            <person name="Quecine M.C."/>
            <person name="Pachon D.M.R."/>
            <person name="Bonatelli M.L."/>
            <person name="Correr F.H."/>
            <person name="Franceschini L.M."/>
            <person name="Leite T.F."/>
            <person name="Margarido G.R.A."/>
            <person name="Almeida C.A."/>
            <person name="Ferrarezi J.A."/>
            <person name="Labate C.A."/>
        </authorList>
    </citation>
    <scope>NUCLEOTIDE SEQUENCE</scope>
    <source>
        <strain evidence="1">MF-1</strain>
    </source>
</reference>
<gene>
    <name evidence="1" type="ORF">O181_027948</name>
</gene>
<evidence type="ECO:0000313" key="1">
    <source>
        <dbReference type="EMBL" id="MBW0488233.1"/>
    </source>
</evidence>
<protein>
    <recommendedName>
        <fullName evidence="3">GAG-pre-integrase domain-containing protein</fullName>
    </recommendedName>
</protein>
<name>A0A9Q3CSS1_9BASI</name>
<dbReference type="EMBL" id="AVOT02009505">
    <property type="protein sequence ID" value="MBW0488233.1"/>
    <property type="molecule type" value="Genomic_DNA"/>
</dbReference>
<sequence length="169" mass="19019">MGTVNLFSNNQVLMLLNSLFVPKLNCNLVSLLKIFNKELTINLDEGSISPTTKAKEILWGKIENNLMESDHQLPTAYKTVAKENPWHEKLGHAGRSVIKLMALPSSNDLCKLCDLNKIHHLPFKDHFESVELPLHCVHVNLVGPISALSISGYRYFLTIEDHATSYKIV</sequence>
<dbReference type="AlphaFoldDB" id="A0A9Q3CSS1"/>
<dbReference type="Proteomes" id="UP000765509">
    <property type="component" value="Unassembled WGS sequence"/>
</dbReference>
<keyword evidence="2" id="KW-1185">Reference proteome</keyword>
<dbReference type="OrthoDB" id="413361at2759"/>
<proteinExistence type="predicted"/>
<evidence type="ECO:0008006" key="3">
    <source>
        <dbReference type="Google" id="ProtNLM"/>
    </source>
</evidence>
<organism evidence="1 2">
    <name type="scientific">Austropuccinia psidii MF-1</name>
    <dbReference type="NCBI Taxonomy" id="1389203"/>
    <lineage>
        <taxon>Eukaryota</taxon>
        <taxon>Fungi</taxon>
        <taxon>Dikarya</taxon>
        <taxon>Basidiomycota</taxon>
        <taxon>Pucciniomycotina</taxon>
        <taxon>Pucciniomycetes</taxon>
        <taxon>Pucciniales</taxon>
        <taxon>Sphaerophragmiaceae</taxon>
        <taxon>Austropuccinia</taxon>
    </lineage>
</organism>
<accession>A0A9Q3CSS1</accession>
<comment type="caution">
    <text evidence="1">The sequence shown here is derived from an EMBL/GenBank/DDBJ whole genome shotgun (WGS) entry which is preliminary data.</text>
</comment>